<name>A0A953I6A4_SYMTR</name>
<dbReference type="InterPro" id="IPR058303">
    <property type="entry name" value="DUF7990"/>
</dbReference>
<dbReference type="RefSeq" id="WP_273381914.1">
    <property type="nucleotide sequence ID" value="NZ_PIUK01000501.1"/>
</dbReference>
<dbReference type="Pfam" id="PF25952">
    <property type="entry name" value="DUF7990"/>
    <property type="match status" value="1"/>
</dbReference>
<dbReference type="AlphaFoldDB" id="A0A953I6A4"/>
<dbReference type="Proteomes" id="UP000732377">
    <property type="component" value="Unassembled WGS sequence"/>
</dbReference>
<protein>
    <submittedName>
        <fullName evidence="2">Uncharacterized protein</fullName>
    </submittedName>
</protein>
<accession>A0A953I6A4</accession>
<evidence type="ECO:0000313" key="2">
    <source>
        <dbReference type="EMBL" id="MBY6278415.1"/>
    </source>
</evidence>
<dbReference type="EMBL" id="PIUK01000501">
    <property type="protein sequence ID" value="MBY6278415.1"/>
    <property type="molecule type" value="Genomic_DNA"/>
</dbReference>
<gene>
    <name evidence="2" type="ORF">CWE10_20150</name>
</gene>
<evidence type="ECO:0000256" key="1">
    <source>
        <dbReference type="SAM" id="MobiDB-lite"/>
    </source>
</evidence>
<feature type="region of interest" description="Disordered" evidence="1">
    <location>
        <begin position="1"/>
        <end position="26"/>
    </location>
</feature>
<sequence length="112" mass="13030">MPVGGQHGGHGHGHGPRAQPGPLAARPRTWREKVRQFLWGLFFFEWYHELRHERARYSDVLNLVLFGELLGIPLMNSSIGLRLLPHVLPELDGWKHRQLEEREVIEEVPHVH</sequence>
<reference evidence="2" key="1">
    <citation type="submission" date="2017-11" db="EMBL/GenBank/DDBJ databases">
        <title>Three new genomes from thermophilic consortium.</title>
        <authorList>
            <person name="Quaggio R."/>
            <person name="Amgarten D."/>
            <person name="Setubal J.C."/>
        </authorList>
    </citation>
    <scope>NUCLEOTIDE SEQUENCE</scope>
    <source>
        <strain evidence="2">ZCTH01-B2</strain>
    </source>
</reference>
<comment type="caution">
    <text evidence="2">The sequence shown here is derived from an EMBL/GenBank/DDBJ whole genome shotgun (WGS) entry which is preliminary data.</text>
</comment>
<organism evidence="2 3">
    <name type="scientific">Symbiobacterium thermophilum</name>
    <dbReference type="NCBI Taxonomy" id="2734"/>
    <lineage>
        <taxon>Bacteria</taxon>
        <taxon>Bacillati</taxon>
        <taxon>Bacillota</taxon>
        <taxon>Clostridia</taxon>
        <taxon>Eubacteriales</taxon>
        <taxon>Symbiobacteriaceae</taxon>
        <taxon>Symbiobacterium</taxon>
    </lineage>
</organism>
<proteinExistence type="predicted"/>
<evidence type="ECO:0000313" key="3">
    <source>
        <dbReference type="Proteomes" id="UP000732377"/>
    </source>
</evidence>